<feature type="domain" description="NAD(P)-binding" evidence="1">
    <location>
        <begin position="10"/>
        <end position="205"/>
    </location>
</feature>
<dbReference type="PANTHER" id="PTHR15020:SF50">
    <property type="entry name" value="UPF0659 PROTEIN YMR090W"/>
    <property type="match status" value="1"/>
</dbReference>
<dbReference type="RefSeq" id="XP_022464750.1">
    <property type="nucleotide sequence ID" value="XM_022608234.1"/>
</dbReference>
<accession>J7S6Q5</accession>
<dbReference type="EMBL" id="HE978318">
    <property type="protein sequence ID" value="CCK70504.1"/>
    <property type="molecule type" value="Genomic_DNA"/>
</dbReference>
<proteinExistence type="predicted"/>
<organism evidence="2 3">
    <name type="scientific">Huiozyma naganishii (strain ATCC MYA-139 / BCRC 22969 / CBS 8797 / KCTC 17520 / NBRC 10181 / NCYC 3082 / Yp74L-3)</name>
    <name type="common">Yeast</name>
    <name type="synonym">Kazachstania naganishii</name>
    <dbReference type="NCBI Taxonomy" id="1071383"/>
    <lineage>
        <taxon>Eukaryota</taxon>
        <taxon>Fungi</taxon>
        <taxon>Dikarya</taxon>
        <taxon>Ascomycota</taxon>
        <taxon>Saccharomycotina</taxon>
        <taxon>Saccharomycetes</taxon>
        <taxon>Saccharomycetales</taxon>
        <taxon>Saccharomycetaceae</taxon>
        <taxon>Huiozyma</taxon>
    </lineage>
</organism>
<dbReference type="PANTHER" id="PTHR15020">
    <property type="entry name" value="FLAVIN REDUCTASE-RELATED"/>
    <property type="match status" value="1"/>
</dbReference>
<gene>
    <name evidence="2" type="primary">KNAG0E02440</name>
    <name evidence="2" type="ordered locus">KNAG_0E02440</name>
</gene>
<dbReference type="eggNOG" id="KOG1203">
    <property type="taxonomic scope" value="Eukaryota"/>
</dbReference>
<dbReference type="OMA" id="YFKNEVG"/>
<dbReference type="CDD" id="cd05243">
    <property type="entry name" value="SDR_a5"/>
    <property type="match status" value="1"/>
</dbReference>
<evidence type="ECO:0000313" key="3">
    <source>
        <dbReference type="Proteomes" id="UP000006310"/>
    </source>
</evidence>
<dbReference type="Proteomes" id="UP000006310">
    <property type="component" value="Chromosome 5"/>
</dbReference>
<dbReference type="OrthoDB" id="10254604at2759"/>
<dbReference type="KEGG" id="kng:KNAG_0E02440"/>
<evidence type="ECO:0000313" key="2">
    <source>
        <dbReference type="EMBL" id="CCK70504.1"/>
    </source>
</evidence>
<dbReference type="STRING" id="1071383.J7S6Q5"/>
<dbReference type="InterPro" id="IPR036291">
    <property type="entry name" value="NAD(P)-bd_dom_sf"/>
</dbReference>
<dbReference type="GeneID" id="34526204"/>
<reference evidence="3" key="2">
    <citation type="submission" date="2012-08" db="EMBL/GenBank/DDBJ databases">
        <title>Genome sequence of Kazachstania naganishii.</title>
        <authorList>
            <person name="Gordon J.L."/>
            <person name="Armisen D."/>
            <person name="Proux-Wera E."/>
            <person name="OhEigeartaigh S.S."/>
            <person name="Byrne K.P."/>
            <person name="Wolfe K.H."/>
        </authorList>
    </citation>
    <scope>NUCLEOTIDE SEQUENCE [LARGE SCALE GENOMIC DNA]</scope>
    <source>
        <strain evidence="3">ATCC MYA-139 / BCRC 22969 / CBS 8797 / CCRC 22969 / KCTC 17520 / NBRC 10181 / NCYC 3082</strain>
    </source>
</reference>
<keyword evidence="3" id="KW-1185">Reference proteome</keyword>
<protein>
    <recommendedName>
        <fullName evidence="1">NAD(P)-binding domain-containing protein</fullName>
    </recommendedName>
</protein>
<dbReference type="SUPFAM" id="SSF51735">
    <property type="entry name" value="NAD(P)-binding Rossmann-fold domains"/>
    <property type="match status" value="1"/>
</dbReference>
<dbReference type="AlphaFoldDB" id="J7S6Q5"/>
<dbReference type="InterPro" id="IPR016040">
    <property type="entry name" value="NAD(P)-bd_dom"/>
</dbReference>
<name>J7S6Q5_HUIN7</name>
<dbReference type="Pfam" id="PF13460">
    <property type="entry name" value="NAD_binding_10"/>
    <property type="match status" value="1"/>
</dbReference>
<dbReference type="HOGENOM" id="CLU_025711_1_2_1"/>
<sequence>MTPLKVAIIGANGRIGRLLVDSLKKDTAQFATPLALVRNKEQQQRFIEEVGINASLTSIEFSSVAEIASAIKGYNAVVFCAGAGGKGMERIFTVDLDGCAKTLEACEQVGISRFIVVSAIKAEDRSFWWDWTGLREYYIAKRAADHDVRNSKLDYTIVQPGSLADDASTGKLASVQEIDLKLAAGEITCNRADVALFIKEALLHPKETNRKTVPLLNGDIPVEQFIKSL</sequence>
<evidence type="ECO:0000259" key="1">
    <source>
        <dbReference type="Pfam" id="PF13460"/>
    </source>
</evidence>
<dbReference type="Gene3D" id="3.40.50.720">
    <property type="entry name" value="NAD(P)-binding Rossmann-like Domain"/>
    <property type="match status" value="1"/>
</dbReference>
<reference evidence="2 3" key="1">
    <citation type="journal article" date="2011" name="Proc. Natl. Acad. Sci. U.S.A.">
        <title>Evolutionary erosion of yeast sex chromosomes by mating-type switching accidents.</title>
        <authorList>
            <person name="Gordon J.L."/>
            <person name="Armisen D."/>
            <person name="Proux-Wera E."/>
            <person name="Oheigeartaigh S.S."/>
            <person name="Byrne K.P."/>
            <person name="Wolfe K.H."/>
        </authorList>
    </citation>
    <scope>NUCLEOTIDE SEQUENCE [LARGE SCALE GENOMIC DNA]</scope>
    <source>
        <strain evidence="3">ATCC MYA-139 / BCRC 22969 / CBS 8797 / CCRC 22969 / KCTC 17520 / NBRC 10181 / NCYC 3082</strain>
    </source>
</reference>